<sequence>MDLDLTNYPPPPRSHGDGAFDGIIRRSKPRTERQQEELELTLQMVAEARLRKLFQPCYMFFYGTLMDPEVLQGVLELPARPRISKASLQGYRVKMWGPYPVLVSDPFGGGEVAGTVWEVTSEDHFRRLQAYETGNYMWEPLAIRLENGEIEGNCRTFIWAGNPDSSELREGSFHTQGYPRLSSSDQGPSAAIVHPNPGPDHQAPVPSGDRPSSGTETLE</sequence>
<dbReference type="PANTHER" id="PTHR31544:SF4">
    <property type="entry name" value="GAMMA-GLUTAMYLCYCLOTRANSFERASE-RELATED"/>
    <property type="match status" value="1"/>
</dbReference>
<accession>A0A6A6V6W1</accession>
<dbReference type="InterPro" id="IPR045038">
    <property type="entry name" value="AIG2-like"/>
</dbReference>
<dbReference type="OrthoDB" id="3262926at2759"/>
<dbReference type="SUPFAM" id="SSF110857">
    <property type="entry name" value="Gamma-glutamyl cyclotransferase-like"/>
    <property type="match status" value="1"/>
</dbReference>
<evidence type="ECO:0000256" key="1">
    <source>
        <dbReference type="ARBA" id="ARBA00008861"/>
    </source>
</evidence>
<feature type="compositionally biased region" description="Polar residues" evidence="4">
    <location>
        <begin position="210"/>
        <end position="219"/>
    </location>
</feature>
<dbReference type="EMBL" id="MU006585">
    <property type="protein sequence ID" value="KAF2745041.1"/>
    <property type="molecule type" value="Genomic_DNA"/>
</dbReference>
<gene>
    <name evidence="6" type="ORF">M011DRAFT_488565</name>
</gene>
<dbReference type="GO" id="GO:0016740">
    <property type="term" value="F:transferase activity"/>
    <property type="evidence" value="ECO:0007669"/>
    <property type="project" value="UniProtKB-KW"/>
</dbReference>
<evidence type="ECO:0000256" key="4">
    <source>
        <dbReference type="SAM" id="MobiDB-lite"/>
    </source>
</evidence>
<feature type="region of interest" description="Disordered" evidence="4">
    <location>
        <begin position="168"/>
        <end position="219"/>
    </location>
</feature>
<evidence type="ECO:0000313" key="7">
    <source>
        <dbReference type="Proteomes" id="UP000799440"/>
    </source>
</evidence>
<dbReference type="Pfam" id="PF06094">
    <property type="entry name" value="GGACT"/>
    <property type="match status" value="1"/>
</dbReference>
<dbReference type="InterPro" id="IPR013024">
    <property type="entry name" value="GGCT-like"/>
</dbReference>
<evidence type="ECO:0000256" key="2">
    <source>
        <dbReference type="ARBA" id="ARBA00022679"/>
    </source>
</evidence>
<dbReference type="Proteomes" id="UP000799440">
    <property type="component" value="Unassembled WGS sequence"/>
</dbReference>
<evidence type="ECO:0000259" key="5">
    <source>
        <dbReference type="Pfam" id="PF06094"/>
    </source>
</evidence>
<feature type="region of interest" description="Disordered" evidence="4">
    <location>
        <begin position="1"/>
        <end position="21"/>
    </location>
</feature>
<evidence type="ECO:0000313" key="6">
    <source>
        <dbReference type="EMBL" id="KAF2745041.1"/>
    </source>
</evidence>
<keyword evidence="2" id="KW-0808">Transferase</keyword>
<dbReference type="PANTHER" id="PTHR31544">
    <property type="entry name" value="AIG2-LIKE PROTEIN D"/>
    <property type="match status" value="1"/>
</dbReference>
<feature type="domain" description="Gamma-glutamylcyclotransferase AIG2-like" evidence="5">
    <location>
        <begin position="59"/>
        <end position="170"/>
    </location>
</feature>
<comment type="similarity">
    <text evidence="1">Belongs to the gamma-glutamylcyclotransferase family.</text>
</comment>
<dbReference type="CDD" id="cd06661">
    <property type="entry name" value="GGCT_like"/>
    <property type="match status" value="1"/>
</dbReference>
<dbReference type="InterPro" id="IPR009288">
    <property type="entry name" value="AIG2-like_dom"/>
</dbReference>
<name>A0A6A6V6W1_9PLEO</name>
<keyword evidence="7" id="KW-1185">Reference proteome</keyword>
<dbReference type="AlphaFoldDB" id="A0A6A6V6W1"/>
<proteinExistence type="inferred from homology"/>
<reference evidence="6" key="1">
    <citation type="journal article" date="2020" name="Stud. Mycol.">
        <title>101 Dothideomycetes genomes: a test case for predicting lifestyles and emergence of pathogens.</title>
        <authorList>
            <person name="Haridas S."/>
            <person name="Albert R."/>
            <person name="Binder M."/>
            <person name="Bloem J."/>
            <person name="Labutti K."/>
            <person name="Salamov A."/>
            <person name="Andreopoulos B."/>
            <person name="Baker S."/>
            <person name="Barry K."/>
            <person name="Bills G."/>
            <person name="Bluhm B."/>
            <person name="Cannon C."/>
            <person name="Castanera R."/>
            <person name="Culley D."/>
            <person name="Daum C."/>
            <person name="Ezra D."/>
            <person name="Gonzalez J."/>
            <person name="Henrissat B."/>
            <person name="Kuo A."/>
            <person name="Liang C."/>
            <person name="Lipzen A."/>
            <person name="Lutzoni F."/>
            <person name="Magnuson J."/>
            <person name="Mondo S."/>
            <person name="Nolan M."/>
            <person name="Ohm R."/>
            <person name="Pangilinan J."/>
            <person name="Park H.-J."/>
            <person name="Ramirez L."/>
            <person name="Alfaro M."/>
            <person name="Sun H."/>
            <person name="Tritt A."/>
            <person name="Yoshinaga Y."/>
            <person name="Zwiers L.-H."/>
            <person name="Turgeon B."/>
            <person name="Goodwin S."/>
            <person name="Spatafora J."/>
            <person name="Crous P."/>
            <person name="Grigoriev I."/>
        </authorList>
    </citation>
    <scope>NUCLEOTIDE SEQUENCE</scope>
    <source>
        <strain evidence="6">CBS 119925</strain>
    </source>
</reference>
<dbReference type="InterPro" id="IPR036568">
    <property type="entry name" value="GGCT-like_sf"/>
</dbReference>
<organism evidence="6 7">
    <name type="scientific">Sporormia fimetaria CBS 119925</name>
    <dbReference type="NCBI Taxonomy" id="1340428"/>
    <lineage>
        <taxon>Eukaryota</taxon>
        <taxon>Fungi</taxon>
        <taxon>Dikarya</taxon>
        <taxon>Ascomycota</taxon>
        <taxon>Pezizomycotina</taxon>
        <taxon>Dothideomycetes</taxon>
        <taxon>Pleosporomycetidae</taxon>
        <taxon>Pleosporales</taxon>
        <taxon>Sporormiaceae</taxon>
        <taxon>Sporormia</taxon>
    </lineage>
</organism>
<evidence type="ECO:0000256" key="3">
    <source>
        <dbReference type="ARBA" id="ARBA00030602"/>
    </source>
</evidence>
<dbReference type="Gene3D" id="3.10.490.10">
    <property type="entry name" value="Gamma-glutamyl cyclotransferase-like"/>
    <property type="match status" value="1"/>
</dbReference>
<protein>
    <recommendedName>
        <fullName evidence="3">Putative gamma-glutamylcyclotransferase</fullName>
    </recommendedName>
</protein>